<accession>A0ABQ2YPF7</accession>
<protein>
    <recommendedName>
        <fullName evidence="3">Core-binding (CB) domain-containing protein</fullName>
    </recommendedName>
</protein>
<organism evidence="1 2">
    <name type="scientific">Streptomyces hiroshimensis</name>
    <dbReference type="NCBI Taxonomy" id="66424"/>
    <lineage>
        <taxon>Bacteria</taxon>
        <taxon>Bacillati</taxon>
        <taxon>Actinomycetota</taxon>
        <taxon>Actinomycetes</taxon>
        <taxon>Kitasatosporales</taxon>
        <taxon>Streptomycetaceae</taxon>
        <taxon>Streptomyces</taxon>
    </lineage>
</organism>
<evidence type="ECO:0008006" key="3">
    <source>
        <dbReference type="Google" id="ProtNLM"/>
    </source>
</evidence>
<name>A0ABQ2YPF7_9ACTN</name>
<dbReference type="Proteomes" id="UP000659223">
    <property type="component" value="Unassembled WGS sequence"/>
</dbReference>
<keyword evidence="2" id="KW-1185">Reference proteome</keyword>
<dbReference type="InterPro" id="IPR011010">
    <property type="entry name" value="DNA_brk_join_enz"/>
</dbReference>
<sequence>MKQVNHVSHASHVNHPVEYAVAVERYLAASGLGTGSRRVYGIALATWAWALVDRTPPTGDDRRNAVPPSVPLTLLEAPRTAARLRDAFAARSASVGARTANRELSALGSAVAWWRAQGWLTAADPTAGLRPLPVPQTRDGTAKPGPHEVRAVLGLPAPLREQTFWHLLHETRAPIERLLALDVDDLDLPGRRTRTGAAPELHWGDGSARLLPLLTLGRVEGPLFTTARGRLSYRRAAEAFTAATRPLDPRGRGWTLRRLQDAGVTAP</sequence>
<evidence type="ECO:0000313" key="2">
    <source>
        <dbReference type="Proteomes" id="UP000659223"/>
    </source>
</evidence>
<dbReference type="SUPFAM" id="SSF56349">
    <property type="entry name" value="DNA breaking-rejoining enzymes"/>
    <property type="match status" value="1"/>
</dbReference>
<comment type="caution">
    <text evidence="1">The sequence shown here is derived from an EMBL/GenBank/DDBJ whole genome shotgun (WGS) entry which is preliminary data.</text>
</comment>
<gene>
    <name evidence="1" type="ORF">GCM10010324_37990</name>
</gene>
<evidence type="ECO:0000313" key="1">
    <source>
        <dbReference type="EMBL" id="GGX88606.1"/>
    </source>
</evidence>
<dbReference type="EMBL" id="BMUT01000007">
    <property type="protein sequence ID" value="GGX88606.1"/>
    <property type="molecule type" value="Genomic_DNA"/>
</dbReference>
<proteinExistence type="predicted"/>
<reference evidence="2" key="1">
    <citation type="journal article" date="2019" name="Int. J. Syst. Evol. Microbiol.">
        <title>The Global Catalogue of Microorganisms (GCM) 10K type strain sequencing project: providing services to taxonomists for standard genome sequencing and annotation.</title>
        <authorList>
            <consortium name="The Broad Institute Genomics Platform"/>
            <consortium name="The Broad Institute Genome Sequencing Center for Infectious Disease"/>
            <person name="Wu L."/>
            <person name="Ma J."/>
        </authorList>
    </citation>
    <scope>NUCLEOTIDE SEQUENCE [LARGE SCALE GENOMIC DNA]</scope>
    <source>
        <strain evidence="2">JCM 4586</strain>
    </source>
</reference>